<gene>
    <name evidence="1" type="ORF">SAMN05444007_105225</name>
</gene>
<evidence type="ECO:0000313" key="2">
    <source>
        <dbReference type="Proteomes" id="UP000199379"/>
    </source>
</evidence>
<name>A0A1H6ZR43_9RHOB</name>
<accession>A0A1H6ZR43</accession>
<dbReference type="Proteomes" id="UP000199379">
    <property type="component" value="Unassembled WGS sequence"/>
</dbReference>
<dbReference type="EMBL" id="FNYD01000005">
    <property type="protein sequence ID" value="SEJ55821.1"/>
    <property type="molecule type" value="Genomic_DNA"/>
</dbReference>
<protein>
    <submittedName>
        <fullName evidence="1">Uncharacterized protein</fullName>
    </submittedName>
</protein>
<sequence>MRPVPGVRPGMWLAAAPREEEGRCRWCCIRAREEERPGCIWCRRVAGIWCGDIREEEDAAAESRSAREEARI</sequence>
<proteinExistence type="predicted"/>
<reference evidence="1 2" key="1">
    <citation type="submission" date="2016-10" db="EMBL/GenBank/DDBJ databases">
        <authorList>
            <person name="de Groot N.N."/>
        </authorList>
    </citation>
    <scope>NUCLEOTIDE SEQUENCE [LARGE SCALE GENOMIC DNA]</scope>
    <source>
        <strain evidence="1 2">DSM 29340</strain>
    </source>
</reference>
<evidence type="ECO:0000313" key="1">
    <source>
        <dbReference type="EMBL" id="SEJ55821.1"/>
    </source>
</evidence>
<organism evidence="1 2">
    <name type="scientific">Cribrihabitans marinus</name>
    <dbReference type="NCBI Taxonomy" id="1227549"/>
    <lineage>
        <taxon>Bacteria</taxon>
        <taxon>Pseudomonadati</taxon>
        <taxon>Pseudomonadota</taxon>
        <taxon>Alphaproteobacteria</taxon>
        <taxon>Rhodobacterales</taxon>
        <taxon>Paracoccaceae</taxon>
        <taxon>Cribrihabitans</taxon>
    </lineage>
</organism>
<keyword evidence="2" id="KW-1185">Reference proteome</keyword>
<dbReference type="AlphaFoldDB" id="A0A1H6ZR43"/>